<dbReference type="AlphaFoldDB" id="A0A9W6IQB0"/>
<dbReference type="EMBL" id="BSFE01000010">
    <property type="protein sequence ID" value="GLK53379.1"/>
    <property type="molecule type" value="Genomic_DNA"/>
</dbReference>
<reference evidence="2" key="2">
    <citation type="submission" date="2023-01" db="EMBL/GenBank/DDBJ databases">
        <authorList>
            <person name="Sun Q."/>
            <person name="Evtushenko L."/>
        </authorList>
    </citation>
    <scope>NUCLEOTIDE SEQUENCE</scope>
    <source>
        <strain evidence="2">VKM B-1513</strain>
    </source>
</reference>
<dbReference type="Proteomes" id="UP001143486">
    <property type="component" value="Unassembled WGS sequence"/>
</dbReference>
<protein>
    <submittedName>
        <fullName evidence="2">Uncharacterized protein</fullName>
    </submittedName>
</protein>
<feature type="transmembrane region" description="Helical" evidence="1">
    <location>
        <begin position="74"/>
        <end position="95"/>
    </location>
</feature>
<keyword evidence="1" id="KW-0812">Transmembrane</keyword>
<evidence type="ECO:0000313" key="2">
    <source>
        <dbReference type="EMBL" id="GLK53379.1"/>
    </source>
</evidence>
<name>A0A9W6IQB0_9PROT</name>
<proteinExistence type="predicted"/>
<comment type="caution">
    <text evidence="2">The sequence shown here is derived from an EMBL/GenBank/DDBJ whole genome shotgun (WGS) entry which is preliminary data.</text>
</comment>
<accession>A0A9W6IQB0</accession>
<organism evidence="2 3">
    <name type="scientific">Maricaulis virginensis</name>
    <dbReference type="NCBI Taxonomy" id="144022"/>
    <lineage>
        <taxon>Bacteria</taxon>
        <taxon>Pseudomonadati</taxon>
        <taxon>Pseudomonadota</taxon>
        <taxon>Alphaproteobacteria</taxon>
        <taxon>Maricaulales</taxon>
        <taxon>Maricaulaceae</taxon>
        <taxon>Maricaulis</taxon>
    </lineage>
</organism>
<gene>
    <name evidence="2" type="ORF">GCM10017621_28870</name>
</gene>
<evidence type="ECO:0000313" key="3">
    <source>
        <dbReference type="Proteomes" id="UP001143486"/>
    </source>
</evidence>
<keyword evidence="3" id="KW-1185">Reference proteome</keyword>
<evidence type="ECO:0000256" key="1">
    <source>
        <dbReference type="SAM" id="Phobius"/>
    </source>
</evidence>
<feature type="transmembrane region" description="Helical" evidence="1">
    <location>
        <begin position="44"/>
        <end position="62"/>
    </location>
</feature>
<keyword evidence="1" id="KW-0472">Membrane</keyword>
<dbReference type="RefSeq" id="WP_271187731.1">
    <property type="nucleotide sequence ID" value="NZ_BSFE01000010.1"/>
</dbReference>
<sequence length="107" mass="12030">MREHDPLQDFFRAGDVPARDPGFRLAVMADVARRRFRRELAERLGQGLVVCLLVLIMAPVAGDVLETLFRGGESRFALLTLPLALGVALIGHFWLNGRLRVRLPNLR</sequence>
<keyword evidence="1" id="KW-1133">Transmembrane helix</keyword>
<reference evidence="2" key="1">
    <citation type="journal article" date="2014" name="Int. J. Syst. Evol. Microbiol.">
        <title>Complete genome sequence of Corynebacterium casei LMG S-19264T (=DSM 44701T), isolated from a smear-ripened cheese.</title>
        <authorList>
            <consortium name="US DOE Joint Genome Institute (JGI-PGF)"/>
            <person name="Walter F."/>
            <person name="Albersmeier A."/>
            <person name="Kalinowski J."/>
            <person name="Ruckert C."/>
        </authorList>
    </citation>
    <scope>NUCLEOTIDE SEQUENCE</scope>
    <source>
        <strain evidence="2">VKM B-1513</strain>
    </source>
</reference>